<dbReference type="PANTHER" id="PTHR11877:SF80">
    <property type="entry name" value="CHALCONE SYNTHASE 1"/>
    <property type="match status" value="1"/>
</dbReference>
<dbReference type="Gene3D" id="3.40.47.10">
    <property type="match status" value="2"/>
</dbReference>
<dbReference type="PANTHER" id="PTHR11877">
    <property type="entry name" value="HYDROXYMETHYLGLUTARYL-COA SYNTHASE"/>
    <property type="match status" value="1"/>
</dbReference>
<dbReference type="InterPro" id="IPR011141">
    <property type="entry name" value="Polyketide_synthase_type-III"/>
</dbReference>
<dbReference type="EMBL" id="BQNB010019756">
    <property type="protein sequence ID" value="GJT88716.1"/>
    <property type="molecule type" value="Genomic_DNA"/>
</dbReference>
<evidence type="ECO:0000256" key="1">
    <source>
        <dbReference type="ARBA" id="ARBA00002969"/>
    </source>
</evidence>
<dbReference type="InterPro" id="IPR001099">
    <property type="entry name" value="Chalcone/stilbene_synt_N"/>
</dbReference>
<evidence type="ECO:0000313" key="6">
    <source>
        <dbReference type="Proteomes" id="UP001151760"/>
    </source>
</evidence>
<comment type="caution">
    <text evidence="5">The sequence shown here is derived from an EMBL/GenBank/DDBJ whole genome shotgun (WGS) entry which is preliminary data.</text>
</comment>
<protein>
    <recommendedName>
        <fullName evidence="3">chalcone synthase</fullName>
        <ecNumber evidence="3">2.3.1.74</ecNumber>
    </recommendedName>
</protein>
<dbReference type="Pfam" id="PF00195">
    <property type="entry name" value="Chal_sti_synt_N"/>
    <property type="match status" value="1"/>
</dbReference>
<dbReference type="InterPro" id="IPR016039">
    <property type="entry name" value="Thiolase-like"/>
</dbReference>
<comment type="pathway">
    <text evidence="2">Secondary metabolite biosynthesis; flavonoid biosynthesis.</text>
</comment>
<feature type="domain" description="Chalcone/stilbene synthase N-terminal" evidence="4">
    <location>
        <begin position="1"/>
        <end position="71"/>
    </location>
</feature>
<accession>A0ABQ5HLD2</accession>
<evidence type="ECO:0000256" key="3">
    <source>
        <dbReference type="ARBA" id="ARBA00012975"/>
    </source>
</evidence>
<proteinExistence type="predicted"/>
<reference evidence="5" key="1">
    <citation type="journal article" date="2022" name="Int. J. Mol. Sci.">
        <title>Draft Genome of Tanacetum Coccineum: Genomic Comparison of Closely Related Tanacetum-Family Plants.</title>
        <authorList>
            <person name="Yamashiro T."/>
            <person name="Shiraishi A."/>
            <person name="Nakayama K."/>
            <person name="Satake H."/>
        </authorList>
    </citation>
    <scope>NUCLEOTIDE SEQUENCE</scope>
</reference>
<keyword evidence="6" id="KW-1185">Reference proteome</keyword>
<gene>
    <name evidence="5" type="ORF">Tco_1070433</name>
</gene>
<reference evidence="5" key="2">
    <citation type="submission" date="2022-01" db="EMBL/GenBank/DDBJ databases">
        <authorList>
            <person name="Yamashiro T."/>
            <person name="Shiraishi A."/>
            <person name="Satake H."/>
            <person name="Nakayama K."/>
        </authorList>
    </citation>
    <scope>NUCLEOTIDE SEQUENCE</scope>
</reference>
<sequence length="115" mass="12347">MFYQGCHAGGPTLRLAKGLAENNYGARVSVVFSELLTIVTFCGPDGIHIDNFAGQAMFGDGVAAVIVGSDPLLHFETILPDSEGVIEGHLHDTGITFQLLPKIPTLVSQHMKRAW</sequence>
<dbReference type="SUPFAM" id="SSF53901">
    <property type="entry name" value="Thiolase-like"/>
    <property type="match status" value="2"/>
</dbReference>
<dbReference type="EC" id="2.3.1.74" evidence="3"/>
<evidence type="ECO:0000313" key="5">
    <source>
        <dbReference type="EMBL" id="GJT88716.1"/>
    </source>
</evidence>
<name>A0ABQ5HLD2_9ASTR</name>
<organism evidence="5 6">
    <name type="scientific">Tanacetum coccineum</name>
    <dbReference type="NCBI Taxonomy" id="301880"/>
    <lineage>
        <taxon>Eukaryota</taxon>
        <taxon>Viridiplantae</taxon>
        <taxon>Streptophyta</taxon>
        <taxon>Embryophyta</taxon>
        <taxon>Tracheophyta</taxon>
        <taxon>Spermatophyta</taxon>
        <taxon>Magnoliopsida</taxon>
        <taxon>eudicotyledons</taxon>
        <taxon>Gunneridae</taxon>
        <taxon>Pentapetalae</taxon>
        <taxon>asterids</taxon>
        <taxon>campanulids</taxon>
        <taxon>Asterales</taxon>
        <taxon>Asteraceae</taxon>
        <taxon>Asteroideae</taxon>
        <taxon>Anthemideae</taxon>
        <taxon>Anthemidinae</taxon>
        <taxon>Tanacetum</taxon>
    </lineage>
</organism>
<evidence type="ECO:0000256" key="2">
    <source>
        <dbReference type="ARBA" id="ARBA00004966"/>
    </source>
</evidence>
<evidence type="ECO:0000259" key="4">
    <source>
        <dbReference type="Pfam" id="PF00195"/>
    </source>
</evidence>
<comment type="function">
    <text evidence="1">The primary product of this enzyme is 4,2',4',6'-tetrahydroxychalcone (also termed naringenin-chalcone or chalcone) which can under specific conditions spontaneously isomerize into naringenin.</text>
</comment>
<dbReference type="Proteomes" id="UP001151760">
    <property type="component" value="Unassembled WGS sequence"/>
</dbReference>